<accession>A0A6G1J802</accession>
<evidence type="ECO:0008006" key="4">
    <source>
        <dbReference type="Google" id="ProtNLM"/>
    </source>
</evidence>
<evidence type="ECO:0000313" key="2">
    <source>
        <dbReference type="EMBL" id="KAF2686341.1"/>
    </source>
</evidence>
<dbReference type="Proteomes" id="UP000799291">
    <property type="component" value="Unassembled WGS sequence"/>
</dbReference>
<evidence type="ECO:0000256" key="1">
    <source>
        <dbReference type="SAM" id="SignalP"/>
    </source>
</evidence>
<keyword evidence="3" id="KW-1185">Reference proteome</keyword>
<protein>
    <recommendedName>
        <fullName evidence="4">AA1-like domain-containing protein</fullName>
    </recommendedName>
</protein>
<keyword evidence="1" id="KW-0732">Signal</keyword>
<proteinExistence type="predicted"/>
<organism evidence="2 3">
    <name type="scientific">Lentithecium fluviatile CBS 122367</name>
    <dbReference type="NCBI Taxonomy" id="1168545"/>
    <lineage>
        <taxon>Eukaryota</taxon>
        <taxon>Fungi</taxon>
        <taxon>Dikarya</taxon>
        <taxon>Ascomycota</taxon>
        <taxon>Pezizomycotina</taxon>
        <taxon>Dothideomycetes</taxon>
        <taxon>Pleosporomycetidae</taxon>
        <taxon>Pleosporales</taxon>
        <taxon>Massarineae</taxon>
        <taxon>Lentitheciaceae</taxon>
        <taxon>Lentithecium</taxon>
    </lineage>
</organism>
<feature type="signal peptide" evidence="1">
    <location>
        <begin position="1"/>
        <end position="21"/>
    </location>
</feature>
<reference evidence="2" key="1">
    <citation type="journal article" date="2020" name="Stud. Mycol.">
        <title>101 Dothideomycetes genomes: a test case for predicting lifestyles and emergence of pathogens.</title>
        <authorList>
            <person name="Haridas S."/>
            <person name="Albert R."/>
            <person name="Binder M."/>
            <person name="Bloem J."/>
            <person name="Labutti K."/>
            <person name="Salamov A."/>
            <person name="Andreopoulos B."/>
            <person name="Baker S."/>
            <person name="Barry K."/>
            <person name="Bills G."/>
            <person name="Bluhm B."/>
            <person name="Cannon C."/>
            <person name="Castanera R."/>
            <person name="Culley D."/>
            <person name="Daum C."/>
            <person name="Ezra D."/>
            <person name="Gonzalez J."/>
            <person name="Henrissat B."/>
            <person name="Kuo A."/>
            <person name="Liang C."/>
            <person name="Lipzen A."/>
            <person name="Lutzoni F."/>
            <person name="Magnuson J."/>
            <person name="Mondo S."/>
            <person name="Nolan M."/>
            <person name="Ohm R."/>
            <person name="Pangilinan J."/>
            <person name="Park H.-J."/>
            <person name="Ramirez L."/>
            <person name="Alfaro M."/>
            <person name="Sun H."/>
            <person name="Tritt A."/>
            <person name="Yoshinaga Y."/>
            <person name="Zwiers L.-H."/>
            <person name="Turgeon B."/>
            <person name="Goodwin S."/>
            <person name="Spatafora J."/>
            <person name="Crous P."/>
            <person name="Grigoriev I."/>
        </authorList>
    </citation>
    <scope>NUCLEOTIDE SEQUENCE</scope>
    <source>
        <strain evidence="2">CBS 122367</strain>
    </source>
</reference>
<dbReference type="AlphaFoldDB" id="A0A6G1J802"/>
<sequence>MAPITTTLITLVLALTPLALAKQITFYIGYNNGDKMTWEQGQDTCMNEFSLLAAGPGQDHAVPCDIAFKTKDGNGNEVKLAYTKCGLTPPEVWEVDRESGAPLRQVGTCHDGADDTGKQSVDDCSMFWDSTAYDTTTEWTCPIEV</sequence>
<dbReference type="EMBL" id="MU005577">
    <property type="protein sequence ID" value="KAF2686341.1"/>
    <property type="molecule type" value="Genomic_DNA"/>
</dbReference>
<name>A0A6G1J802_9PLEO</name>
<gene>
    <name evidence="2" type="ORF">K458DRAFT_416645</name>
</gene>
<feature type="chain" id="PRO_5026016254" description="AA1-like domain-containing protein" evidence="1">
    <location>
        <begin position="22"/>
        <end position="145"/>
    </location>
</feature>
<evidence type="ECO:0000313" key="3">
    <source>
        <dbReference type="Proteomes" id="UP000799291"/>
    </source>
</evidence>